<comment type="subcellular location">
    <subcellularLocation>
        <location evidence="1">Cytoplasm</location>
    </subcellularLocation>
</comment>
<dbReference type="SUPFAM" id="SSF48452">
    <property type="entry name" value="TPR-like"/>
    <property type="match status" value="2"/>
</dbReference>
<protein>
    <submittedName>
        <fullName evidence="5">Uncharacterized protein</fullName>
    </submittedName>
</protein>
<accession>A0A2G9UQX6</accession>
<gene>
    <name evidence="5" type="ORF">TELCIR_06218</name>
</gene>
<dbReference type="PANTHER" id="PTHR45954">
    <property type="entry name" value="LD33695P"/>
    <property type="match status" value="1"/>
</dbReference>
<dbReference type="PROSITE" id="PS50005">
    <property type="entry name" value="TPR"/>
    <property type="match status" value="1"/>
</dbReference>
<keyword evidence="6" id="KW-1185">Reference proteome</keyword>
<dbReference type="Proteomes" id="UP000230423">
    <property type="component" value="Unassembled WGS sequence"/>
</dbReference>
<dbReference type="OrthoDB" id="286233at2759"/>
<evidence type="ECO:0000313" key="5">
    <source>
        <dbReference type="EMBL" id="PIO71870.1"/>
    </source>
</evidence>
<evidence type="ECO:0000256" key="2">
    <source>
        <dbReference type="ARBA" id="ARBA00022490"/>
    </source>
</evidence>
<dbReference type="AlphaFoldDB" id="A0A2G9UQX6"/>
<dbReference type="PANTHER" id="PTHR45954:SF1">
    <property type="entry name" value="LD33695P"/>
    <property type="match status" value="1"/>
</dbReference>
<feature type="repeat" description="TPR" evidence="4">
    <location>
        <begin position="192"/>
        <end position="225"/>
    </location>
</feature>
<keyword evidence="4" id="KW-0802">TPR repeat</keyword>
<name>A0A2G9UQX6_TELCI</name>
<keyword evidence="2" id="KW-0963">Cytoplasm</keyword>
<proteinExistence type="predicted"/>
<dbReference type="GO" id="GO:0001965">
    <property type="term" value="F:G-protein alpha-subunit binding"/>
    <property type="evidence" value="ECO:0007669"/>
    <property type="project" value="TreeGrafter"/>
</dbReference>
<keyword evidence="3" id="KW-0677">Repeat</keyword>
<dbReference type="InterPro" id="IPR011990">
    <property type="entry name" value="TPR-like_helical_dom_sf"/>
</dbReference>
<dbReference type="GO" id="GO:0005938">
    <property type="term" value="C:cell cortex"/>
    <property type="evidence" value="ECO:0007669"/>
    <property type="project" value="TreeGrafter"/>
</dbReference>
<organism evidence="5 6">
    <name type="scientific">Teladorsagia circumcincta</name>
    <name type="common">Brown stomach worm</name>
    <name type="synonym">Ostertagia circumcincta</name>
    <dbReference type="NCBI Taxonomy" id="45464"/>
    <lineage>
        <taxon>Eukaryota</taxon>
        <taxon>Metazoa</taxon>
        <taxon>Ecdysozoa</taxon>
        <taxon>Nematoda</taxon>
        <taxon>Chromadorea</taxon>
        <taxon>Rhabditida</taxon>
        <taxon>Rhabditina</taxon>
        <taxon>Rhabditomorpha</taxon>
        <taxon>Strongyloidea</taxon>
        <taxon>Trichostrongylidae</taxon>
        <taxon>Teladorsagia</taxon>
    </lineage>
</organism>
<evidence type="ECO:0000313" key="6">
    <source>
        <dbReference type="Proteomes" id="UP000230423"/>
    </source>
</evidence>
<dbReference type="GO" id="GO:0005092">
    <property type="term" value="F:GDP-dissociation inhibitor activity"/>
    <property type="evidence" value="ECO:0007669"/>
    <property type="project" value="TreeGrafter"/>
</dbReference>
<dbReference type="InterPro" id="IPR019734">
    <property type="entry name" value="TPR_rpt"/>
</dbReference>
<dbReference type="GO" id="GO:0000132">
    <property type="term" value="P:establishment of mitotic spindle orientation"/>
    <property type="evidence" value="ECO:0007669"/>
    <property type="project" value="TreeGrafter"/>
</dbReference>
<sequence>MCCAIVPGKSSHSNNELPQKQANRCQSKEELNDYKEIEETFKHRCDTIISSVLQKTAELTNTSDMGVNTVHDRFEDAIRYAEYQLKLAEIENNELLKAEAWFNLGSLYHSRAREMLQKMNLALPQDEKADHSTISEVENSIDNNMTKALSCYCLSDLNPLNFLVQSFSTLAKARTQNRLKAARRFNDNKGEYRALQNIGNEYASLSQFDKAVKLYNEAKQVAIRMADVPREERCQHFIKRISQLAAEQAEAAIDT</sequence>
<evidence type="ECO:0000256" key="1">
    <source>
        <dbReference type="ARBA" id="ARBA00004496"/>
    </source>
</evidence>
<reference evidence="5 6" key="1">
    <citation type="submission" date="2015-09" db="EMBL/GenBank/DDBJ databases">
        <title>Draft genome of the parasitic nematode Teladorsagia circumcincta isolate WARC Sus (inbred).</title>
        <authorList>
            <person name="Mitreva M."/>
        </authorList>
    </citation>
    <scope>NUCLEOTIDE SEQUENCE [LARGE SCALE GENOMIC DNA]</scope>
    <source>
        <strain evidence="5 6">S</strain>
    </source>
</reference>
<dbReference type="Gene3D" id="1.25.40.10">
    <property type="entry name" value="Tetratricopeptide repeat domain"/>
    <property type="match status" value="1"/>
</dbReference>
<dbReference type="InterPro" id="IPR052386">
    <property type="entry name" value="GPSM"/>
</dbReference>
<dbReference type="EMBL" id="KZ345824">
    <property type="protein sequence ID" value="PIO71870.1"/>
    <property type="molecule type" value="Genomic_DNA"/>
</dbReference>
<evidence type="ECO:0000256" key="4">
    <source>
        <dbReference type="PROSITE-ProRule" id="PRU00339"/>
    </source>
</evidence>
<evidence type="ECO:0000256" key="3">
    <source>
        <dbReference type="ARBA" id="ARBA00022737"/>
    </source>
</evidence>